<dbReference type="KEGG" id="tan:TA05640"/>
<dbReference type="RefSeq" id="XP_954082.1">
    <property type="nucleotide sequence ID" value="XM_948989.1"/>
</dbReference>
<evidence type="ECO:0000313" key="11">
    <source>
        <dbReference type="EMBL" id="CAI73405.1"/>
    </source>
</evidence>
<keyword evidence="12" id="KW-1185">Reference proteome</keyword>
<keyword evidence="2 9" id="KW-0812">Transmembrane</keyword>
<evidence type="ECO:0000256" key="6">
    <source>
        <dbReference type="ARBA" id="ARBA00022989"/>
    </source>
</evidence>
<comment type="subcellular location">
    <subcellularLocation>
        <location evidence="1">Membrane</location>
    </subcellularLocation>
</comment>
<protein>
    <recommendedName>
        <fullName evidence="10">RING-type domain-containing protein</fullName>
    </recommendedName>
</protein>
<gene>
    <name evidence="11" type="ORF">TA05640</name>
</gene>
<dbReference type="EMBL" id="CR940347">
    <property type="protein sequence ID" value="CAI73405.1"/>
    <property type="molecule type" value="Genomic_DNA"/>
</dbReference>
<feature type="transmembrane region" description="Helical" evidence="9">
    <location>
        <begin position="61"/>
        <end position="84"/>
    </location>
</feature>
<dbReference type="GO" id="GO:0016020">
    <property type="term" value="C:membrane"/>
    <property type="evidence" value="ECO:0007669"/>
    <property type="project" value="UniProtKB-SubCell"/>
</dbReference>
<keyword evidence="6 9" id="KW-1133">Transmembrane helix</keyword>
<dbReference type="GeneID" id="3863908"/>
<evidence type="ECO:0000256" key="9">
    <source>
        <dbReference type="SAM" id="Phobius"/>
    </source>
</evidence>
<organism evidence="11 12">
    <name type="scientific">Theileria annulata</name>
    <dbReference type="NCBI Taxonomy" id="5874"/>
    <lineage>
        <taxon>Eukaryota</taxon>
        <taxon>Sar</taxon>
        <taxon>Alveolata</taxon>
        <taxon>Apicomplexa</taxon>
        <taxon>Aconoidasida</taxon>
        <taxon>Piroplasmida</taxon>
        <taxon>Theileriidae</taxon>
        <taxon>Theileria</taxon>
    </lineage>
</organism>
<evidence type="ECO:0000313" key="12">
    <source>
        <dbReference type="Proteomes" id="UP000001950"/>
    </source>
</evidence>
<sequence>MESLYENNLGSSLEVRNRIFGSVIEYFICLKKFRDADVATRQAPSDPLMELVLLSPRRSLIFIRFSILFSIFISVILLVPDLIISKFDHFSSNVLRFAFTVVLYYYTFPPNHETRKYKYKSIILPKVVYKNATGLKSECCGICLDDFTDEDVLRILQCYHGFHVKCIDLWLCRSLVCPLCMKTLI</sequence>
<evidence type="ECO:0000256" key="2">
    <source>
        <dbReference type="ARBA" id="ARBA00022692"/>
    </source>
</evidence>
<dbReference type="eggNOG" id="KOG0800">
    <property type="taxonomic scope" value="Eukaryota"/>
</dbReference>
<dbReference type="GO" id="GO:0008270">
    <property type="term" value="F:zinc ion binding"/>
    <property type="evidence" value="ECO:0007669"/>
    <property type="project" value="UniProtKB-KW"/>
</dbReference>
<keyword evidence="7 9" id="KW-0472">Membrane</keyword>
<accession>Q4UHN4</accession>
<dbReference type="SUPFAM" id="SSF57850">
    <property type="entry name" value="RING/U-box"/>
    <property type="match status" value="1"/>
</dbReference>
<keyword evidence="3" id="KW-0479">Metal-binding</keyword>
<dbReference type="InterPro" id="IPR001841">
    <property type="entry name" value="Znf_RING"/>
</dbReference>
<dbReference type="PANTHER" id="PTHR46539">
    <property type="entry name" value="E3 UBIQUITIN-PROTEIN LIGASE ATL42"/>
    <property type="match status" value="1"/>
</dbReference>
<dbReference type="InParanoid" id="Q4UHN4"/>
<evidence type="ECO:0000256" key="3">
    <source>
        <dbReference type="ARBA" id="ARBA00022723"/>
    </source>
</evidence>
<evidence type="ECO:0000259" key="10">
    <source>
        <dbReference type="PROSITE" id="PS50089"/>
    </source>
</evidence>
<evidence type="ECO:0000256" key="4">
    <source>
        <dbReference type="ARBA" id="ARBA00022771"/>
    </source>
</evidence>
<dbReference type="PANTHER" id="PTHR46539:SF24">
    <property type="entry name" value="(WILD MALAYSIAN BANANA) HYPOTHETICAL PROTEIN"/>
    <property type="match status" value="1"/>
</dbReference>
<proteinExistence type="predicted"/>
<dbReference type="SMART" id="SM00184">
    <property type="entry name" value="RING"/>
    <property type="match status" value="1"/>
</dbReference>
<dbReference type="STRING" id="5874.Q4UHN4"/>
<dbReference type="AlphaFoldDB" id="Q4UHN4"/>
<dbReference type="CDD" id="cd16454">
    <property type="entry name" value="RING-H2_PA-TM-RING"/>
    <property type="match status" value="1"/>
</dbReference>
<dbReference type="InterPro" id="IPR013083">
    <property type="entry name" value="Znf_RING/FYVE/PHD"/>
</dbReference>
<evidence type="ECO:0000256" key="7">
    <source>
        <dbReference type="ARBA" id="ARBA00023136"/>
    </source>
</evidence>
<dbReference type="Pfam" id="PF13639">
    <property type="entry name" value="zf-RING_2"/>
    <property type="match status" value="1"/>
</dbReference>
<dbReference type="VEuPathDB" id="PiroplasmaDB:TA05640"/>
<evidence type="ECO:0000256" key="1">
    <source>
        <dbReference type="ARBA" id="ARBA00004370"/>
    </source>
</evidence>
<keyword evidence="5" id="KW-0862">Zinc</keyword>
<dbReference type="PROSITE" id="PS50089">
    <property type="entry name" value="ZF_RING_2"/>
    <property type="match status" value="1"/>
</dbReference>
<dbReference type="Gene3D" id="3.30.40.10">
    <property type="entry name" value="Zinc/RING finger domain, C3HC4 (zinc finger)"/>
    <property type="match status" value="1"/>
</dbReference>
<evidence type="ECO:0000256" key="8">
    <source>
        <dbReference type="PROSITE-ProRule" id="PRU00175"/>
    </source>
</evidence>
<dbReference type="Proteomes" id="UP000001950">
    <property type="component" value="Chromosome 1"/>
</dbReference>
<dbReference type="OrthoDB" id="9984778at2759"/>
<feature type="transmembrane region" description="Helical" evidence="9">
    <location>
        <begin position="90"/>
        <end position="108"/>
    </location>
</feature>
<feature type="domain" description="RING-type" evidence="10">
    <location>
        <begin position="140"/>
        <end position="180"/>
    </location>
</feature>
<evidence type="ECO:0000256" key="5">
    <source>
        <dbReference type="ARBA" id="ARBA00022833"/>
    </source>
</evidence>
<name>Q4UHN4_THEAN</name>
<keyword evidence="4 8" id="KW-0863">Zinc-finger</keyword>
<reference evidence="11 12" key="1">
    <citation type="journal article" date="2005" name="Science">
        <title>Genome of the host-cell transforming parasite Theileria annulata compared with T. parva.</title>
        <authorList>
            <person name="Pain A."/>
            <person name="Renauld H."/>
            <person name="Berriman M."/>
            <person name="Murphy L."/>
            <person name="Yeats C.A."/>
            <person name="Weir W."/>
            <person name="Kerhornou A."/>
            <person name="Aslett M."/>
            <person name="Bishop R."/>
            <person name="Bouchier C."/>
            <person name="Cochet M."/>
            <person name="Coulson R.M.R."/>
            <person name="Cronin A."/>
            <person name="de Villiers E.P."/>
            <person name="Fraser A."/>
            <person name="Fosker N."/>
            <person name="Gardner M."/>
            <person name="Goble A."/>
            <person name="Griffiths-Jones S."/>
            <person name="Harris D.E."/>
            <person name="Katzer F."/>
            <person name="Larke N."/>
            <person name="Lord A."/>
            <person name="Maser P."/>
            <person name="McKellar S."/>
            <person name="Mooney P."/>
            <person name="Morton F."/>
            <person name="Nene V."/>
            <person name="O'Neil S."/>
            <person name="Price C."/>
            <person name="Quail M.A."/>
            <person name="Rabbinowitsch E."/>
            <person name="Rawlings N.D."/>
            <person name="Rutter S."/>
            <person name="Saunders D."/>
            <person name="Seeger K."/>
            <person name="Shah T."/>
            <person name="Squares R."/>
            <person name="Squares S."/>
            <person name="Tivey A."/>
            <person name="Walker A.R."/>
            <person name="Woodward J."/>
            <person name="Dobbelaere D.A.E."/>
            <person name="Langsley G."/>
            <person name="Rajandream M.A."/>
            <person name="McKeever D."/>
            <person name="Shiels B."/>
            <person name="Tait A."/>
            <person name="Barrell B.G."/>
            <person name="Hall N."/>
        </authorList>
    </citation>
    <scope>NUCLEOTIDE SEQUENCE [LARGE SCALE GENOMIC DNA]</scope>
    <source>
        <strain evidence="12">Ankara</strain>
    </source>
</reference>